<comment type="caution">
    <text evidence="7">The sequence shown here is derived from an EMBL/GenBank/DDBJ whole genome shotgun (WGS) entry which is preliminary data.</text>
</comment>
<evidence type="ECO:0000256" key="1">
    <source>
        <dbReference type="ARBA" id="ARBA00008683"/>
    </source>
</evidence>
<evidence type="ECO:0000256" key="3">
    <source>
        <dbReference type="ARBA" id="ARBA00022801"/>
    </source>
</evidence>
<dbReference type="Gene3D" id="3.90.226.10">
    <property type="entry name" value="2-enoyl-CoA Hydratase, Chain A, domain 1"/>
    <property type="match status" value="1"/>
</dbReference>
<feature type="transmembrane region" description="Helical" evidence="5">
    <location>
        <begin position="7"/>
        <end position="27"/>
    </location>
</feature>
<dbReference type="Pfam" id="PF01343">
    <property type="entry name" value="Peptidase_S49"/>
    <property type="match status" value="1"/>
</dbReference>
<evidence type="ECO:0000313" key="7">
    <source>
        <dbReference type="EMBL" id="MFC1850543.1"/>
    </source>
</evidence>
<dbReference type="Proteomes" id="UP001594351">
    <property type="component" value="Unassembled WGS sequence"/>
</dbReference>
<evidence type="ECO:0000313" key="8">
    <source>
        <dbReference type="Proteomes" id="UP001594351"/>
    </source>
</evidence>
<protein>
    <submittedName>
        <fullName evidence="7">Signal peptide peptidase SppA</fullName>
    </submittedName>
</protein>
<name>A0ABV6YWW0_UNCC1</name>
<dbReference type="InterPro" id="IPR004635">
    <property type="entry name" value="Pept_S49_SppA"/>
</dbReference>
<organism evidence="7 8">
    <name type="scientific">candidate division CSSED10-310 bacterium</name>
    <dbReference type="NCBI Taxonomy" id="2855610"/>
    <lineage>
        <taxon>Bacteria</taxon>
        <taxon>Bacteria division CSSED10-310</taxon>
    </lineage>
</organism>
<keyword evidence="2" id="KW-0645">Protease</keyword>
<feature type="domain" description="Peptidase S49" evidence="6">
    <location>
        <begin position="123"/>
        <end position="274"/>
    </location>
</feature>
<dbReference type="Gene3D" id="6.20.330.10">
    <property type="match status" value="1"/>
</dbReference>
<dbReference type="CDD" id="cd07023">
    <property type="entry name" value="S49_Sppa_N_C"/>
    <property type="match status" value="1"/>
</dbReference>
<dbReference type="PANTHER" id="PTHR42987:SF7">
    <property type="entry name" value="SIGNAL PEPTIDE PEPTIDASE SPPA-RELATED"/>
    <property type="match status" value="1"/>
</dbReference>
<keyword evidence="5" id="KW-1133">Transmembrane helix</keyword>
<evidence type="ECO:0000256" key="5">
    <source>
        <dbReference type="SAM" id="Phobius"/>
    </source>
</evidence>
<keyword evidence="4" id="KW-0720">Serine protease</keyword>
<dbReference type="InterPro" id="IPR047272">
    <property type="entry name" value="S49_SppA_C"/>
</dbReference>
<dbReference type="NCBIfam" id="TIGR00706">
    <property type="entry name" value="SppA_dom"/>
    <property type="match status" value="1"/>
</dbReference>
<dbReference type="InterPro" id="IPR029045">
    <property type="entry name" value="ClpP/crotonase-like_dom_sf"/>
</dbReference>
<sequence length="336" mass="36820">MKKGTSIMVGILILCFIASMVGIFQLFKAKTNKPVPLLNKDLNFFGATSKKGPGIGVVRVYGPIMTEAESYFAGFQERGCDSIVKKLDKFRKDDRVRAVVLRVNSPGGSIGASQEITEAVRRLKDDGKKVIVSMGDIAASGGYYISALADKIVANRGTITGSIGVISAGLNLTGLMEKHGVKMNVVKQGKNKDIFAYWRDMTAEERTILEELSKNVYEQFLEVVSKGRNIPKNELLPIADGKIITGEQALKLRLVDELGGFLKAVTIAANEVGLDPENPNLITSTEVGFQKLFELIGQESMSQRSMNFQQMLMSNPLPVLYYCAYSIPAPYITMMQ</sequence>
<keyword evidence="3" id="KW-0378">Hydrolase</keyword>
<keyword evidence="5" id="KW-0812">Transmembrane</keyword>
<reference evidence="7 8" key="1">
    <citation type="submission" date="2024-09" db="EMBL/GenBank/DDBJ databases">
        <title>Laminarin stimulates single cell rates of sulfate reduction while oxygen inhibits transcriptomic activity in coastal marine sediment.</title>
        <authorList>
            <person name="Lindsay M."/>
            <person name="Orcutt B."/>
            <person name="Emerson D."/>
            <person name="Stepanauskas R."/>
            <person name="D'Angelo T."/>
        </authorList>
    </citation>
    <scope>NUCLEOTIDE SEQUENCE [LARGE SCALE GENOMIC DNA]</scope>
    <source>
        <strain evidence="7">SAG AM-311-K15</strain>
    </source>
</reference>
<keyword evidence="5" id="KW-0472">Membrane</keyword>
<accession>A0ABV6YWW0</accession>
<keyword evidence="8" id="KW-1185">Reference proteome</keyword>
<evidence type="ECO:0000256" key="2">
    <source>
        <dbReference type="ARBA" id="ARBA00022670"/>
    </source>
</evidence>
<evidence type="ECO:0000259" key="6">
    <source>
        <dbReference type="Pfam" id="PF01343"/>
    </source>
</evidence>
<gene>
    <name evidence="7" type="primary">sppA</name>
    <name evidence="7" type="ORF">ACFL27_10160</name>
</gene>
<comment type="similarity">
    <text evidence="1">Belongs to the peptidase S49 family.</text>
</comment>
<dbReference type="SUPFAM" id="SSF52096">
    <property type="entry name" value="ClpP/crotonase"/>
    <property type="match status" value="1"/>
</dbReference>
<dbReference type="EMBL" id="JBHPBY010000106">
    <property type="protein sequence ID" value="MFC1850543.1"/>
    <property type="molecule type" value="Genomic_DNA"/>
</dbReference>
<evidence type="ECO:0000256" key="4">
    <source>
        <dbReference type="ARBA" id="ARBA00022825"/>
    </source>
</evidence>
<proteinExistence type="inferred from homology"/>
<dbReference type="PANTHER" id="PTHR42987">
    <property type="entry name" value="PEPTIDASE S49"/>
    <property type="match status" value="1"/>
</dbReference>
<dbReference type="InterPro" id="IPR002142">
    <property type="entry name" value="Peptidase_S49"/>
</dbReference>